<evidence type="ECO:0000256" key="3">
    <source>
        <dbReference type="ARBA" id="ARBA00022777"/>
    </source>
</evidence>
<dbReference type="EMBL" id="JAABOA010004021">
    <property type="protein sequence ID" value="KAF9578085.1"/>
    <property type="molecule type" value="Genomic_DNA"/>
</dbReference>
<evidence type="ECO:0000256" key="1">
    <source>
        <dbReference type="ARBA" id="ARBA00022679"/>
    </source>
</evidence>
<keyword evidence="7" id="KW-1185">Reference proteome</keyword>
<comment type="caution">
    <text evidence="6">The sequence shown here is derived from an EMBL/GenBank/DDBJ whole genome shotgun (WGS) entry which is preliminary data.</text>
</comment>
<sequence>LEPTVSERLSGTGWKVEFTQYSGHASDLAGEMIKEGFNVIVAVGGDGTISQVVHGYMLANGNAHNCSIGIISSGTGGDFVRTTLTPKDPVKALDVIINTEGTFVDVGHVTCAKPEAPSETNQQYFINICSVGISGAIIKRVESSSIAKYISGGLVYWLYTYLTGLTYKPPTVKYVLSDGPNGEEDKEKQMAVYIMAVSNGRYLGGNMHIAPKASISDGKFDAVCLHDLSLMDAIFKASPTLKSGNLMTLPPHQAFTQKNGKVTMTPINPLDKVYVEADGEVAGILPATWEIMPNGCRMILPPSKGKKLA</sequence>
<dbReference type="GO" id="GO:0016301">
    <property type="term" value="F:kinase activity"/>
    <property type="evidence" value="ECO:0007669"/>
    <property type="project" value="UniProtKB-KW"/>
</dbReference>
<dbReference type="SUPFAM" id="SSF111331">
    <property type="entry name" value="NAD kinase/diacylglycerol kinase-like"/>
    <property type="match status" value="1"/>
</dbReference>
<dbReference type="Pfam" id="PF19279">
    <property type="entry name" value="YegS_C"/>
    <property type="match status" value="1"/>
</dbReference>
<gene>
    <name evidence="6" type="ORF">BGW38_006320</name>
</gene>
<accession>A0A9P6FLZ9</accession>
<dbReference type="InterPro" id="IPR016064">
    <property type="entry name" value="NAD/diacylglycerol_kinase_sf"/>
</dbReference>
<dbReference type="OrthoDB" id="336240at2759"/>
<keyword evidence="1" id="KW-0808">Transferase</keyword>
<evidence type="ECO:0000259" key="5">
    <source>
        <dbReference type="PROSITE" id="PS50146"/>
    </source>
</evidence>
<dbReference type="InterPro" id="IPR001206">
    <property type="entry name" value="Diacylglycerol_kinase_cat_dom"/>
</dbReference>
<dbReference type="PANTHER" id="PTHR12358:SF106">
    <property type="entry name" value="LIPID KINASE YEGS"/>
    <property type="match status" value="1"/>
</dbReference>
<dbReference type="InterPro" id="IPR045540">
    <property type="entry name" value="YegS/DAGK_C"/>
</dbReference>
<evidence type="ECO:0000256" key="2">
    <source>
        <dbReference type="ARBA" id="ARBA00022741"/>
    </source>
</evidence>
<reference evidence="6" key="1">
    <citation type="journal article" date="2020" name="Fungal Divers.">
        <title>Resolving the Mortierellaceae phylogeny through synthesis of multi-gene phylogenetics and phylogenomics.</title>
        <authorList>
            <person name="Vandepol N."/>
            <person name="Liber J."/>
            <person name="Desiro A."/>
            <person name="Na H."/>
            <person name="Kennedy M."/>
            <person name="Barry K."/>
            <person name="Grigoriev I.V."/>
            <person name="Miller A.N."/>
            <person name="O'Donnell K."/>
            <person name="Stajich J.E."/>
            <person name="Bonito G."/>
        </authorList>
    </citation>
    <scope>NUCLEOTIDE SEQUENCE</scope>
    <source>
        <strain evidence="6">KOD1015</strain>
    </source>
</reference>
<protein>
    <recommendedName>
        <fullName evidence="5">DAGKc domain-containing protein</fullName>
    </recommendedName>
</protein>
<keyword evidence="4" id="KW-0067">ATP-binding</keyword>
<feature type="domain" description="DAGKc" evidence="5">
    <location>
        <begin position="1"/>
        <end position="113"/>
    </location>
</feature>
<dbReference type="GO" id="GO:0005886">
    <property type="term" value="C:plasma membrane"/>
    <property type="evidence" value="ECO:0007669"/>
    <property type="project" value="TreeGrafter"/>
</dbReference>
<evidence type="ECO:0000313" key="7">
    <source>
        <dbReference type="Proteomes" id="UP000780801"/>
    </source>
</evidence>
<dbReference type="PROSITE" id="PS50146">
    <property type="entry name" value="DAGK"/>
    <property type="match status" value="1"/>
</dbReference>
<evidence type="ECO:0000313" key="6">
    <source>
        <dbReference type="EMBL" id="KAF9578085.1"/>
    </source>
</evidence>
<name>A0A9P6FLZ9_9FUNG</name>
<dbReference type="InterPro" id="IPR017438">
    <property type="entry name" value="ATP-NAD_kinase_N"/>
</dbReference>
<keyword evidence="3" id="KW-0418">Kinase</keyword>
<dbReference type="GO" id="GO:0005524">
    <property type="term" value="F:ATP binding"/>
    <property type="evidence" value="ECO:0007669"/>
    <property type="project" value="UniProtKB-KW"/>
</dbReference>
<dbReference type="Pfam" id="PF00781">
    <property type="entry name" value="DAGK_cat"/>
    <property type="match status" value="1"/>
</dbReference>
<dbReference type="AlphaFoldDB" id="A0A9P6FLZ9"/>
<dbReference type="PANTHER" id="PTHR12358">
    <property type="entry name" value="SPHINGOSINE KINASE"/>
    <property type="match status" value="1"/>
</dbReference>
<proteinExistence type="predicted"/>
<organism evidence="6 7">
    <name type="scientific">Lunasporangiospora selenospora</name>
    <dbReference type="NCBI Taxonomy" id="979761"/>
    <lineage>
        <taxon>Eukaryota</taxon>
        <taxon>Fungi</taxon>
        <taxon>Fungi incertae sedis</taxon>
        <taxon>Mucoromycota</taxon>
        <taxon>Mortierellomycotina</taxon>
        <taxon>Mortierellomycetes</taxon>
        <taxon>Mortierellales</taxon>
        <taxon>Mortierellaceae</taxon>
        <taxon>Lunasporangiospora</taxon>
    </lineage>
</organism>
<dbReference type="Proteomes" id="UP000780801">
    <property type="component" value="Unassembled WGS sequence"/>
</dbReference>
<dbReference type="Gene3D" id="2.60.200.40">
    <property type="match status" value="1"/>
</dbReference>
<feature type="non-terminal residue" evidence="6">
    <location>
        <position position="309"/>
    </location>
</feature>
<dbReference type="Gene3D" id="3.40.50.10330">
    <property type="entry name" value="Probable inorganic polyphosphate/atp-NAD kinase, domain 1"/>
    <property type="match status" value="1"/>
</dbReference>
<evidence type="ECO:0000256" key="4">
    <source>
        <dbReference type="ARBA" id="ARBA00022840"/>
    </source>
</evidence>
<dbReference type="InterPro" id="IPR050187">
    <property type="entry name" value="Lipid_Phosphate_FormReg"/>
</dbReference>
<keyword evidence="2" id="KW-0547">Nucleotide-binding</keyword>